<accession>A0A6F8YA05</accession>
<gene>
    <name evidence="1" type="ORF">Psuf_002490</name>
</gene>
<dbReference type="EMBL" id="AP022871">
    <property type="protein sequence ID" value="BCB82936.1"/>
    <property type="molecule type" value="Genomic_DNA"/>
</dbReference>
<dbReference type="AlphaFoldDB" id="A0A6F8YA05"/>
<evidence type="ECO:0000313" key="2">
    <source>
        <dbReference type="Proteomes" id="UP000503011"/>
    </source>
</evidence>
<keyword evidence="2" id="KW-1185">Reference proteome</keyword>
<evidence type="ECO:0000313" key="1">
    <source>
        <dbReference type="EMBL" id="BCB82936.1"/>
    </source>
</evidence>
<dbReference type="Proteomes" id="UP000503011">
    <property type="component" value="Chromosome"/>
</dbReference>
<reference evidence="1 2" key="2">
    <citation type="submission" date="2020-03" db="EMBL/GenBank/DDBJ databases">
        <authorList>
            <person name="Ichikawa N."/>
            <person name="Kimura A."/>
            <person name="Kitahashi Y."/>
            <person name="Uohara A."/>
        </authorList>
    </citation>
    <scope>NUCLEOTIDE SEQUENCE [LARGE SCALE GENOMIC DNA]</scope>
    <source>
        <strain evidence="1 2">NBRC 105367</strain>
    </source>
</reference>
<evidence type="ECO:0008006" key="3">
    <source>
        <dbReference type="Google" id="ProtNLM"/>
    </source>
</evidence>
<reference evidence="1 2" key="1">
    <citation type="submission" date="2020-03" db="EMBL/GenBank/DDBJ databases">
        <title>Whole genome shotgun sequence of Phytohabitans suffuscus NBRC 105367.</title>
        <authorList>
            <person name="Komaki H."/>
            <person name="Tamura T."/>
        </authorList>
    </citation>
    <scope>NUCLEOTIDE SEQUENCE [LARGE SCALE GENOMIC DNA]</scope>
    <source>
        <strain evidence="1 2">NBRC 105367</strain>
    </source>
</reference>
<dbReference type="KEGG" id="psuu:Psuf_002490"/>
<dbReference type="RefSeq" id="WP_173152835.1">
    <property type="nucleotide sequence ID" value="NZ_AP022871.1"/>
</dbReference>
<sequence>MSFAIVAEPLLGVYKGHVGSGQLDPLPSPARLHAALLCAAAQGVRAVADGDGLQPCDADRDALRWLEANPPDGIAVPETLRNGDAATAYRKEGLIVKEGRNPLADKLIGKPAVSGIAVTGRFAWTWEQSPPEPVAAALVELCPEVPYLGTSESPVRLAVAEAEVESTHRLDREADLFTGEGLDLAVPATGRVDALVAAHREVSVVPPLRQDVHKSSEKTTPPPVVTAGLGIGRYAEPEQPIPPTPWTSVLLFRVDKPIQKDQRVRHAVAVHRALIALIGDGAPAVLTGAYEPGVPRPSNRCAIQFLDNAPHVAGTALALLLPQDASDVDLTLIRMAAQRLRRVRVAAGPFAVESVGEVSADKFWLEPEAGTVRLWETEPVTVPDIRPLRGGRWSLADAAALSVALVWRHEFAAQGRGDARYRALAEAAFARGVRVESAVRVMGGDVGRYVHKVHQDAVIQPYRAVLSLGDLAECQTIVAIGQSRHLGGGLLVPKDLPSEIVQRMTR</sequence>
<dbReference type="NCBIfam" id="TIGR02165">
    <property type="entry name" value="cas5_6_GSU0054"/>
    <property type="match status" value="1"/>
</dbReference>
<name>A0A6F8YA05_9ACTN</name>
<dbReference type="InterPro" id="IPR019089">
    <property type="entry name" value="Cas_GSU0054"/>
</dbReference>
<protein>
    <recommendedName>
        <fullName evidence="3">Type I-U CRISPR-associated protein Cas5/Cas6</fullName>
    </recommendedName>
</protein>
<organism evidence="1 2">
    <name type="scientific">Phytohabitans suffuscus</name>
    <dbReference type="NCBI Taxonomy" id="624315"/>
    <lineage>
        <taxon>Bacteria</taxon>
        <taxon>Bacillati</taxon>
        <taxon>Actinomycetota</taxon>
        <taxon>Actinomycetes</taxon>
        <taxon>Micromonosporales</taxon>
        <taxon>Micromonosporaceae</taxon>
    </lineage>
</organism>
<proteinExistence type="predicted"/>